<feature type="region of interest" description="Disordered" evidence="1">
    <location>
        <begin position="57"/>
        <end position="94"/>
    </location>
</feature>
<accession>A0A915HNC3</accession>
<name>A0A915HNC3_ROMCU</name>
<dbReference type="AlphaFoldDB" id="A0A915HNC3"/>
<evidence type="ECO:0000313" key="2">
    <source>
        <dbReference type="Proteomes" id="UP000887565"/>
    </source>
</evidence>
<feature type="compositionally biased region" description="Basic and acidic residues" evidence="1">
    <location>
        <begin position="64"/>
        <end position="84"/>
    </location>
</feature>
<dbReference type="Proteomes" id="UP000887565">
    <property type="component" value="Unplaced"/>
</dbReference>
<organism evidence="2 3">
    <name type="scientific">Romanomermis culicivorax</name>
    <name type="common">Nematode worm</name>
    <dbReference type="NCBI Taxonomy" id="13658"/>
    <lineage>
        <taxon>Eukaryota</taxon>
        <taxon>Metazoa</taxon>
        <taxon>Ecdysozoa</taxon>
        <taxon>Nematoda</taxon>
        <taxon>Enoplea</taxon>
        <taxon>Dorylaimia</taxon>
        <taxon>Mermithida</taxon>
        <taxon>Mermithoidea</taxon>
        <taxon>Mermithidae</taxon>
        <taxon>Romanomermis</taxon>
    </lineage>
</organism>
<reference evidence="3" key="1">
    <citation type="submission" date="2022-11" db="UniProtKB">
        <authorList>
            <consortium name="WormBaseParasite"/>
        </authorList>
    </citation>
    <scope>IDENTIFICATION</scope>
</reference>
<proteinExistence type="predicted"/>
<dbReference type="WBParaSite" id="nRc.2.0.1.t02990-RA">
    <property type="protein sequence ID" value="nRc.2.0.1.t02990-RA"/>
    <property type="gene ID" value="nRc.2.0.1.g02990"/>
</dbReference>
<keyword evidence="2" id="KW-1185">Reference proteome</keyword>
<evidence type="ECO:0000256" key="1">
    <source>
        <dbReference type="SAM" id="MobiDB-lite"/>
    </source>
</evidence>
<evidence type="ECO:0000313" key="3">
    <source>
        <dbReference type="WBParaSite" id="nRc.2.0.1.t02990-RA"/>
    </source>
</evidence>
<sequence>MQGGPYYHKFVIQWGMQMPPPTWIPPVQNVQGEETMEVPGPSTAAAVRRWGSVSCQGASGEAAAEEKEMRAHHRIENPPPERMEMNATIGDGGAGDAIHKSQAWWAAHNANRGTAGFAKNRLINFLLLPKKGQSASNT</sequence>
<protein>
    <submittedName>
        <fullName evidence="3">Uncharacterized protein</fullName>
    </submittedName>
</protein>